<keyword evidence="1" id="KW-0472">Membrane</keyword>
<protein>
    <submittedName>
        <fullName evidence="2">Uncharacterized protein</fullName>
    </submittedName>
</protein>
<feature type="transmembrane region" description="Helical" evidence="1">
    <location>
        <begin position="25"/>
        <end position="48"/>
    </location>
</feature>
<evidence type="ECO:0000256" key="1">
    <source>
        <dbReference type="SAM" id="Phobius"/>
    </source>
</evidence>
<dbReference type="AlphaFoldDB" id="A0A2V1DUA5"/>
<sequence>MFRYITLCYSVFTCRSPRISTNSTYPFSSAISTAFIHLYPVLWFLFFISLSAPHSNKNATKSFFPSLTAICRAVWFPQQTFMSPDPNFGWMNRAFTSAPCLIKYRITGIRSRVSECFGMAWAITPLDGEEAEISPPASRRRRIVSSEALETAECITVMPDVAIPFGSAPCSRHHFTRSSS</sequence>
<dbReference type="Proteomes" id="UP000244855">
    <property type="component" value="Unassembled WGS sequence"/>
</dbReference>
<name>A0A2V1DUA5_9PLEO</name>
<evidence type="ECO:0000313" key="2">
    <source>
        <dbReference type="EMBL" id="PVI00835.1"/>
    </source>
</evidence>
<accession>A0A2V1DUA5</accession>
<organism evidence="2 3">
    <name type="scientific">Periconia macrospinosa</name>
    <dbReference type="NCBI Taxonomy" id="97972"/>
    <lineage>
        <taxon>Eukaryota</taxon>
        <taxon>Fungi</taxon>
        <taxon>Dikarya</taxon>
        <taxon>Ascomycota</taxon>
        <taxon>Pezizomycotina</taxon>
        <taxon>Dothideomycetes</taxon>
        <taxon>Pleosporomycetidae</taxon>
        <taxon>Pleosporales</taxon>
        <taxon>Massarineae</taxon>
        <taxon>Periconiaceae</taxon>
        <taxon>Periconia</taxon>
    </lineage>
</organism>
<gene>
    <name evidence="2" type="ORF">DM02DRAFT_374086</name>
</gene>
<keyword evidence="3" id="KW-1185">Reference proteome</keyword>
<dbReference type="EMBL" id="KZ805367">
    <property type="protein sequence ID" value="PVI00835.1"/>
    <property type="molecule type" value="Genomic_DNA"/>
</dbReference>
<keyword evidence="1" id="KW-1133">Transmembrane helix</keyword>
<proteinExistence type="predicted"/>
<reference evidence="2 3" key="1">
    <citation type="journal article" date="2018" name="Sci. Rep.">
        <title>Comparative genomics provides insights into the lifestyle and reveals functional heterogeneity of dark septate endophytic fungi.</title>
        <authorList>
            <person name="Knapp D.G."/>
            <person name="Nemeth J.B."/>
            <person name="Barry K."/>
            <person name="Hainaut M."/>
            <person name="Henrissat B."/>
            <person name="Johnson J."/>
            <person name="Kuo A."/>
            <person name="Lim J.H.P."/>
            <person name="Lipzen A."/>
            <person name="Nolan M."/>
            <person name="Ohm R.A."/>
            <person name="Tamas L."/>
            <person name="Grigoriev I.V."/>
            <person name="Spatafora J.W."/>
            <person name="Nagy L.G."/>
            <person name="Kovacs G.M."/>
        </authorList>
    </citation>
    <scope>NUCLEOTIDE SEQUENCE [LARGE SCALE GENOMIC DNA]</scope>
    <source>
        <strain evidence="2 3">DSE2036</strain>
    </source>
</reference>
<keyword evidence="1" id="KW-0812">Transmembrane</keyword>
<evidence type="ECO:0000313" key="3">
    <source>
        <dbReference type="Proteomes" id="UP000244855"/>
    </source>
</evidence>